<name>A0A9D5H4R1_9LILI</name>
<proteinExistence type="inferred from homology"/>
<evidence type="ECO:0000256" key="2">
    <source>
        <dbReference type="ARBA" id="ARBA00022679"/>
    </source>
</evidence>
<dbReference type="PANTHER" id="PTHR31642:SF13">
    <property type="entry name" value="AGMATINE HYDROXYCINNAMOYLTRANSFERASE 1"/>
    <property type="match status" value="1"/>
</dbReference>
<dbReference type="Gene3D" id="3.30.559.10">
    <property type="entry name" value="Chloramphenicol acetyltransferase-like domain"/>
    <property type="match status" value="2"/>
</dbReference>
<dbReference type="EMBL" id="JAGGNH010000009">
    <property type="protein sequence ID" value="KAJ0963167.1"/>
    <property type="molecule type" value="Genomic_DNA"/>
</dbReference>
<accession>A0A9D5H4R1</accession>
<evidence type="ECO:0000313" key="5">
    <source>
        <dbReference type="Proteomes" id="UP001085076"/>
    </source>
</evidence>
<keyword evidence="5" id="KW-1185">Reference proteome</keyword>
<dbReference type="InterPro" id="IPR023213">
    <property type="entry name" value="CAT-like_dom_sf"/>
</dbReference>
<comment type="similarity">
    <text evidence="1">Belongs to the plant acyltransferase family.</text>
</comment>
<sequence>MPFKRSPALRSLQLGLSDVEELVQVQLTRFPCGSLILGFTTHHLVVDGHATSNFLVAWGLNTHGISIDPFPFHDRSIFATRSRSQFDYEHQGVEFVTKKLGGSSMEDGDQSSGLPGYKMTQIQISVNGPMRLIHPPVLKEYFGNLVLWVFPFVSIEELKCNPLRFIIELIHNEILKVNNDYFQSFIDFSSSKCIIAKGLVPSANMNKSILSPNLEVDSWLRFPFYDLDFGGGYRYYFMLTYIPVEDMLFLLHSFIGDGSIDAFIPLFQLNIHVFKKGCYVLK</sequence>
<protein>
    <submittedName>
        <fullName evidence="4">Uncharacterized protein</fullName>
    </submittedName>
</protein>
<reference evidence="4" key="2">
    <citation type="journal article" date="2022" name="Hortic Res">
        <title>The genome of Dioscorea zingiberensis sheds light on the biosynthesis, origin and evolution of the medicinally important diosgenin saponins.</title>
        <authorList>
            <person name="Li Y."/>
            <person name="Tan C."/>
            <person name="Li Z."/>
            <person name="Guo J."/>
            <person name="Li S."/>
            <person name="Chen X."/>
            <person name="Wang C."/>
            <person name="Dai X."/>
            <person name="Yang H."/>
            <person name="Song W."/>
            <person name="Hou L."/>
            <person name="Xu J."/>
            <person name="Tong Z."/>
            <person name="Xu A."/>
            <person name="Yuan X."/>
            <person name="Wang W."/>
            <person name="Yang Q."/>
            <person name="Chen L."/>
            <person name="Sun Z."/>
            <person name="Wang K."/>
            <person name="Pan B."/>
            <person name="Chen J."/>
            <person name="Bao Y."/>
            <person name="Liu F."/>
            <person name="Qi X."/>
            <person name="Gang D.R."/>
            <person name="Wen J."/>
            <person name="Li J."/>
        </authorList>
    </citation>
    <scope>NUCLEOTIDE SEQUENCE</scope>
    <source>
        <strain evidence="4">Dzin_1.0</strain>
    </source>
</reference>
<comment type="caution">
    <text evidence="4">The sequence shown here is derived from an EMBL/GenBank/DDBJ whole genome shotgun (WGS) entry which is preliminary data.</text>
</comment>
<gene>
    <name evidence="4" type="ORF">J5N97_028289</name>
</gene>
<dbReference type="OrthoDB" id="671439at2759"/>
<evidence type="ECO:0000313" key="4">
    <source>
        <dbReference type="EMBL" id="KAJ0963167.1"/>
    </source>
</evidence>
<reference evidence="4" key="1">
    <citation type="submission" date="2021-03" db="EMBL/GenBank/DDBJ databases">
        <authorList>
            <person name="Li Z."/>
            <person name="Yang C."/>
        </authorList>
    </citation>
    <scope>NUCLEOTIDE SEQUENCE</scope>
    <source>
        <strain evidence="4">Dzin_1.0</strain>
        <tissue evidence="4">Leaf</tissue>
    </source>
</reference>
<evidence type="ECO:0000256" key="1">
    <source>
        <dbReference type="ARBA" id="ARBA00009861"/>
    </source>
</evidence>
<dbReference type="GO" id="GO:0016747">
    <property type="term" value="F:acyltransferase activity, transferring groups other than amino-acyl groups"/>
    <property type="evidence" value="ECO:0007669"/>
    <property type="project" value="TreeGrafter"/>
</dbReference>
<dbReference type="InterPro" id="IPR050317">
    <property type="entry name" value="Plant_Fungal_Acyltransferase"/>
</dbReference>
<dbReference type="AlphaFoldDB" id="A0A9D5H4R1"/>
<dbReference type="Proteomes" id="UP001085076">
    <property type="component" value="Miscellaneous, Linkage group lg09"/>
</dbReference>
<keyword evidence="3" id="KW-0012">Acyltransferase</keyword>
<evidence type="ECO:0000256" key="3">
    <source>
        <dbReference type="ARBA" id="ARBA00023315"/>
    </source>
</evidence>
<dbReference type="Pfam" id="PF02458">
    <property type="entry name" value="Transferase"/>
    <property type="match status" value="2"/>
</dbReference>
<organism evidence="4 5">
    <name type="scientific">Dioscorea zingiberensis</name>
    <dbReference type="NCBI Taxonomy" id="325984"/>
    <lineage>
        <taxon>Eukaryota</taxon>
        <taxon>Viridiplantae</taxon>
        <taxon>Streptophyta</taxon>
        <taxon>Embryophyta</taxon>
        <taxon>Tracheophyta</taxon>
        <taxon>Spermatophyta</taxon>
        <taxon>Magnoliopsida</taxon>
        <taxon>Liliopsida</taxon>
        <taxon>Dioscoreales</taxon>
        <taxon>Dioscoreaceae</taxon>
        <taxon>Dioscorea</taxon>
    </lineage>
</organism>
<dbReference type="PANTHER" id="PTHR31642">
    <property type="entry name" value="TRICHOTHECENE 3-O-ACETYLTRANSFERASE"/>
    <property type="match status" value="1"/>
</dbReference>
<keyword evidence="2" id="KW-0808">Transferase</keyword>